<evidence type="ECO:0000259" key="5">
    <source>
        <dbReference type="PROSITE" id="PS51007"/>
    </source>
</evidence>
<dbReference type="PROSITE" id="PS51007">
    <property type="entry name" value="CYTC"/>
    <property type="match status" value="2"/>
</dbReference>
<dbReference type="PANTHER" id="PTHR35008:SF8">
    <property type="entry name" value="ALCOHOL DEHYDROGENASE CYTOCHROME C SUBUNIT"/>
    <property type="match status" value="1"/>
</dbReference>
<dbReference type="GO" id="GO:0020037">
    <property type="term" value="F:heme binding"/>
    <property type="evidence" value="ECO:0007669"/>
    <property type="project" value="InterPro"/>
</dbReference>
<keyword evidence="3 4" id="KW-0408">Iron</keyword>
<feature type="domain" description="Cytochrome c" evidence="5">
    <location>
        <begin position="38"/>
        <end position="146"/>
    </location>
</feature>
<reference evidence="6 7" key="1">
    <citation type="submission" date="2018-11" db="EMBL/GenBank/DDBJ databases">
        <title>Gemmobacter sp. nov., YIM 102744-1 draft genome.</title>
        <authorList>
            <person name="Li G."/>
            <person name="Jiang Y."/>
        </authorList>
    </citation>
    <scope>NUCLEOTIDE SEQUENCE [LARGE SCALE GENOMIC DNA]</scope>
    <source>
        <strain evidence="6 7">YIM 102744-1</strain>
    </source>
</reference>
<dbReference type="Pfam" id="PF00034">
    <property type="entry name" value="Cytochrom_C"/>
    <property type="match status" value="1"/>
</dbReference>
<dbReference type="InterPro" id="IPR036909">
    <property type="entry name" value="Cyt_c-like_dom_sf"/>
</dbReference>
<gene>
    <name evidence="6" type="ORF">EG244_07950</name>
</gene>
<sequence>MAKLIPLLLGAALLGGAAFWVVTEPSEVEGYRFKIADADATRGEAVYLAAGCGSCHAAPGAQGEAKRVLSGGQRFETPYGTFIAPNISPHPTEGIGSWGVMDLANAVMKGVSPQGEHYYPAFPWDSYAGMTPRDLVDLDAYLRSLPVSDTPSQKHELFLPLHFRRGIGLWKFAFARKGAPVLAAADFSVSELRGRYLVEVLGHCSECHTPRNSLTGAPDMSRYLQGGPDLSGKGRVPDITGPGLGWTASEVAEFLSSGMTPEYDSVGGHMALVVDNYAKLPEADRKAVADYLQKVPGPKAATP</sequence>
<feature type="domain" description="Cytochrome c" evidence="5">
    <location>
        <begin position="189"/>
        <end position="296"/>
    </location>
</feature>
<dbReference type="Gene3D" id="1.10.760.10">
    <property type="entry name" value="Cytochrome c-like domain"/>
    <property type="match status" value="1"/>
</dbReference>
<evidence type="ECO:0000256" key="2">
    <source>
        <dbReference type="ARBA" id="ARBA00022723"/>
    </source>
</evidence>
<dbReference type="AlphaFoldDB" id="A0A3P3DNM5"/>
<dbReference type="EMBL" id="RRAZ01000009">
    <property type="protein sequence ID" value="RRH75847.1"/>
    <property type="molecule type" value="Genomic_DNA"/>
</dbReference>
<dbReference type="GO" id="GO:0009055">
    <property type="term" value="F:electron transfer activity"/>
    <property type="evidence" value="ECO:0007669"/>
    <property type="project" value="InterPro"/>
</dbReference>
<comment type="caution">
    <text evidence="6">The sequence shown here is derived from an EMBL/GenBank/DDBJ whole genome shotgun (WGS) entry which is preliminary data.</text>
</comment>
<dbReference type="Proteomes" id="UP000282125">
    <property type="component" value="Unassembled WGS sequence"/>
</dbReference>
<proteinExistence type="predicted"/>
<dbReference type="PANTHER" id="PTHR35008">
    <property type="entry name" value="BLL4482 PROTEIN-RELATED"/>
    <property type="match status" value="1"/>
</dbReference>
<dbReference type="InterPro" id="IPR009056">
    <property type="entry name" value="Cyt_c-like_dom"/>
</dbReference>
<dbReference type="GO" id="GO:0046872">
    <property type="term" value="F:metal ion binding"/>
    <property type="evidence" value="ECO:0007669"/>
    <property type="project" value="UniProtKB-KW"/>
</dbReference>
<name>A0A3P3DNM5_9RHOB</name>
<keyword evidence="2 4" id="KW-0479">Metal-binding</keyword>
<evidence type="ECO:0000313" key="6">
    <source>
        <dbReference type="EMBL" id="RRH75847.1"/>
    </source>
</evidence>
<keyword evidence="6" id="KW-0808">Transferase</keyword>
<dbReference type="GO" id="GO:0016301">
    <property type="term" value="F:kinase activity"/>
    <property type="evidence" value="ECO:0007669"/>
    <property type="project" value="UniProtKB-KW"/>
</dbReference>
<dbReference type="RefSeq" id="WP_124964472.1">
    <property type="nucleotide sequence ID" value="NZ_RRAZ01000009.1"/>
</dbReference>
<protein>
    <submittedName>
        <fullName evidence="6">Diacylglycerol kinase</fullName>
    </submittedName>
</protein>
<keyword evidence="7" id="KW-1185">Reference proteome</keyword>
<keyword evidence="1 4" id="KW-0349">Heme</keyword>
<dbReference type="SUPFAM" id="SSF46626">
    <property type="entry name" value="Cytochrome c"/>
    <property type="match status" value="2"/>
</dbReference>
<keyword evidence="6" id="KW-0418">Kinase</keyword>
<organism evidence="6 7">
    <name type="scientific">Falsigemmobacter faecalis</name>
    <dbReference type="NCBI Taxonomy" id="2488730"/>
    <lineage>
        <taxon>Bacteria</taxon>
        <taxon>Pseudomonadati</taxon>
        <taxon>Pseudomonadota</taxon>
        <taxon>Alphaproteobacteria</taxon>
        <taxon>Rhodobacterales</taxon>
        <taxon>Paracoccaceae</taxon>
        <taxon>Falsigemmobacter</taxon>
    </lineage>
</organism>
<evidence type="ECO:0000256" key="1">
    <source>
        <dbReference type="ARBA" id="ARBA00022617"/>
    </source>
</evidence>
<dbReference type="InterPro" id="IPR051459">
    <property type="entry name" value="Cytochrome_c-type_DH"/>
</dbReference>
<evidence type="ECO:0000256" key="3">
    <source>
        <dbReference type="ARBA" id="ARBA00023004"/>
    </source>
</evidence>
<accession>A0A3P3DNM5</accession>
<dbReference type="OrthoDB" id="9811281at2"/>
<evidence type="ECO:0000256" key="4">
    <source>
        <dbReference type="PROSITE-ProRule" id="PRU00433"/>
    </source>
</evidence>
<evidence type="ECO:0000313" key="7">
    <source>
        <dbReference type="Proteomes" id="UP000282125"/>
    </source>
</evidence>